<organism>
    <name type="scientific">Serpula lacrymans var. lacrymans (strain S7.9)</name>
    <name type="common">Dry rot fungus</name>
    <dbReference type="NCBI Taxonomy" id="578457"/>
    <lineage>
        <taxon>Eukaryota</taxon>
        <taxon>Fungi</taxon>
        <taxon>Dikarya</taxon>
        <taxon>Basidiomycota</taxon>
        <taxon>Agaricomycotina</taxon>
        <taxon>Agaricomycetes</taxon>
        <taxon>Agaricomycetidae</taxon>
        <taxon>Boletales</taxon>
        <taxon>Coniophorineae</taxon>
        <taxon>Serpulaceae</taxon>
        <taxon>Serpula</taxon>
    </lineage>
</organism>
<feature type="compositionally biased region" description="Basic and acidic residues" evidence="4">
    <location>
        <begin position="14"/>
        <end position="26"/>
    </location>
</feature>
<keyword evidence="2" id="KW-0479">Metal-binding</keyword>
<dbReference type="GO" id="GO:0046872">
    <property type="term" value="F:metal ion binding"/>
    <property type="evidence" value="ECO:0007669"/>
    <property type="project" value="UniProtKB-KW"/>
</dbReference>
<evidence type="ECO:0000256" key="3">
    <source>
        <dbReference type="ARBA" id="ARBA00022737"/>
    </source>
</evidence>
<feature type="region of interest" description="Disordered" evidence="4">
    <location>
        <begin position="122"/>
        <end position="149"/>
    </location>
</feature>
<feature type="region of interest" description="Disordered" evidence="4">
    <location>
        <begin position="256"/>
        <end position="276"/>
    </location>
</feature>
<proteinExistence type="predicted"/>
<dbReference type="InterPro" id="IPR029787">
    <property type="entry name" value="Nucleotide_cyclase"/>
</dbReference>
<evidence type="ECO:0000259" key="6">
    <source>
        <dbReference type="PROSITE" id="PS51746"/>
    </source>
</evidence>
<feature type="region of interest" description="Disordered" evidence="4">
    <location>
        <begin position="385"/>
        <end position="409"/>
    </location>
</feature>
<dbReference type="InterPro" id="IPR001932">
    <property type="entry name" value="PPM-type_phosphatase-like_dom"/>
</dbReference>
<name>F8NV37_SERL9</name>
<evidence type="ECO:0000256" key="4">
    <source>
        <dbReference type="SAM" id="MobiDB-lite"/>
    </source>
</evidence>
<dbReference type="Pfam" id="PF23010">
    <property type="entry name" value="RA_3"/>
    <property type="match status" value="1"/>
</dbReference>
<evidence type="ECO:0000256" key="1">
    <source>
        <dbReference type="ARBA" id="ARBA00022614"/>
    </source>
</evidence>
<feature type="region of interest" description="Disordered" evidence="4">
    <location>
        <begin position="164"/>
        <end position="236"/>
    </location>
</feature>
<dbReference type="PROSITE" id="PS51746">
    <property type="entry name" value="PPM_2"/>
    <property type="match status" value="1"/>
</dbReference>
<dbReference type="PROSITE" id="PS51450">
    <property type="entry name" value="LRR"/>
    <property type="match status" value="4"/>
</dbReference>
<dbReference type="Proteomes" id="UP000008064">
    <property type="component" value="Unassembled WGS sequence"/>
</dbReference>
<sequence>MTLEIHHGSVTGEDFGRKEEEFESPHRHNNFPRIPEQLSSAAASLPVLQKEDLLPPHILVPHAPNDEENTVIAPWLDESSAAPGKRSFGLPQKASFSSFSLPRQGSTASLLSRTRNSESHSIAESYTSSIQSEATLVSSSPESRKGKSSMSIFNIIKKSRSRSRLASDSDRLGLLSRSHSPPNRPSQTFTDTFMTSLSIPEPPPPPPPPLPKKDKLVRPRRKAQNRPPPLPPKDGVYKLDTDIDHMEGIIKLTALPNQNMESTSSPGSGIESQQSSALSFSDASIHHASSSPTGSFFINPFLPSIVAKGKAHLVHDQRKVSPKTIFPMDGEAPEGDDRDDQEMDPVWIAPESWAVHKRREGNLGPEEASSEESLAVVGAKLPASNLSVNGGGTNKPKMRRKTNKTLMPPVHDGKTYRVRIYRADNTYHVATISLLSTVAELTPLLDMKLTDENAESHRLYLKERGREKPAEIVRRRLEHAGYDQADSLDFLGGEDMTFLMKFIYKTHLLGPTAEDLTFDEFEYVDLTGRAIPAIPIVLHQNASSIIYLNLSRNPMVEIPLDFLQACTTLRELRLCNMAMKKVPSSVRHTASLHRLDLSCNRIMDLDDAGLDRIPELTNLKLQNNRIEKLASYFPGMRSLKYLNISNNMFSHFPSVICEMPSLVDLDVSFNTITELPDKIGLLKKLERLVILGNQVSKLPDECAALVSLRVLDCRRNGISDLSPVCQLSRLDTLLADHNALHALDLSQLPLLTTLDVSHSDITRLTLLPNPACQVPYPLTSLDISHAKLSSFSDLDLSQLSSLQHLKIDNNSFRSIPDSLGELSRLITLCCSNNQLDALPSSIGQLQRLETLEAHNNSLKELPETLWNCASLTLINVTSNLLETWHDPPSVSVTPSVGVNLEAVSPSRPSYQERKMSSAASITSSTTSPLPSLAHSLERLYVGENRLTDEALPPLTILKELRVLNLSFNEIKQVPPSFLKNLVKLEELYLSGNNLTSIPIEDLHRLQNLTVLFLNGNQLQTLPRELVKIKNLSVIDVGSNLLKYNINNWEFDWNWNFNKNLKYLNLSGNKRLEIKPEKSKSQSENEEGDRVLLAGFTELTQLRVLGMMDVTTTFLPNIPDEGDDRRVRTSLSVVNGMSYGIADNIGKNGHLQMLDLVQPEFRERKNEAVFAMFGRFQAVTNNNRLSRFLHDKFIPIFSSQLSSLDRSKDEHVPDALRRTFLRLNKTLHDELYSNTSSRKMSQASVSTAGTVGYDVSYIRSGASGIVLYFVDKLLYVANVGQALAVISRQGSAELISTEHVPFNRSETARIRAAEGWISPKGLIHDETDTSRSFGFYHDFPVVNSRPDICVRPLTELDEFVIIGNRGLWDYVGYQTAVDIARSERGDPMIASQKLRDFAISYGADGSTMIMVISVADLFHSPDLLDPNSYTSLKRRGGKKADIADRQISRLDGEVSAPVGHLALAFTDIRNSTHLWEANAGMPTAMRLHNQLLRRQLRLCGGYVVKTEGDAFMCSFPTTLSALRWCLAVQVELLNQPWPSEILECDDGREFYDTQGNLVARGLSVRMGIHCGMPVCEPDPITNRMDYFGPMVNRSARITGSAAGGQIMCSADVVREINAKIFESGPDTEYSDVQPPQAIDAIRSMKIVVVPVGEVKLKGLEVPEMLSLVYPLELIGRQSPEKYTPHPMAMMQPILPPQPLGPPQPMVTSSKVHPKISHVRDLAILCLRLEALASCRVFRPREQNERLGEERLDSSVMQGDLRLLLPPLDEKTSDLEILMHLDSLSIRIENAIASLTLKRLACHSDSIVSALGRGGLDERTLQLLLSSLSC</sequence>
<keyword evidence="1" id="KW-0433">Leucine-rich repeat</keyword>
<feature type="region of interest" description="Disordered" evidence="4">
    <location>
        <begin position="1"/>
        <end position="38"/>
    </location>
</feature>
<reference evidence="7" key="1">
    <citation type="submission" date="2011-04" db="EMBL/GenBank/DDBJ databases">
        <title>Evolution of plant cell wall degrading machinery underlies the functional diversity of forest fungi.</title>
        <authorList>
            <consortium name="US DOE Joint Genome Institute (JGI-PGF)"/>
            <person name="Eastwood D.C."/>
            <person name="Floudas D."/>
            <person name="Binder M."/>
            <person name="Majcherczyk A."/>
            <person name="Schneider P."/>
            <person name="Aerts A."/>
            <person name="Asiegbu F.O."/>
            <person name="Baker S.E."/>
            <person name="Barry K."/>
            <person name="Bendiksby M."/>
            <person name="Blumentritt M."/>
            <person name="Coutinho P.M."/>
            <person name="Cullen D."/>
            <person name="Cullen D."/>
            <person name="Gathman A."/>
            <person name="Goodell B."/>
            <person name="Henrissat B."/>
            <person name="Ihrmark K."/>
            <person name="Kauserud H."/>
            <person name="Kohler A."/>
            <person name="LaButti K."/>
            <person name="Lapidus A."/>
            <person name="Lavin J.L."/>
            <person name="Lee Y.-H."/>
            <person name="Lindquist E."/>
            <person name="Lilly W."/>
            <person name="Lucas S."/>
            <person name="Morin E."/>
            <person name="Murat C."/>
            <person name="Oguiza J.A."/>
            <person name="Park J."/>
            <person name="Pisabarro A.G."/>
            <person name="Riley R."/>
            <person name="Rosling A."/>
            <person name="Salamov A."/>
            <person name="Schmidt O."/>
            <person name="Schmutz J."/>
            <person name="Skrede I."/>
            <person name="Stenlid J."/>
            <person name="Wiebenga A."/>
            <person name="Xie X."/>
            <person name="Kues U."/>
            <person name="Hibbett D.S."/>
            <person name="Hoffmeister D."/>
            <person name="Hogberg N."/>
            <person name="Martin F."/>
            <person name="Grigoriev I.V."/>
            <person name="Watkinson S.C."/>
        </authorList>
    </citation>
    <scope>NUCLEOTIDE SEQUENCE</scope>
    <source>
        <strain evidence="7">S7.9</strain>
    </source>
</reference>
<keyword evidence="3" id="KW-0677">Repeat</keyword>
<dbReference type="CDD" id="cd00143">
    <property type="entry name" value="PP2Cc"/>
    <property type="match status" value="1"/>
</dbReference>
<dbReference type="SMART" id="SM00369">
    <property type="entry name" value="LRR_TYP"/>
    <property type="match status" value="10"/>
</dbReference>
<feature type="compositionally biased region" description="Polar residues" evidence="4">
    <location>
        <begin position="122"/>
        <end position="137"/>
    </location>
</feature>
<feature type="compositionally biased region" description="Pro residues" evidence="4">
    <location>
        <begin position="200"/>
        <end position="210"/>
    </location>
</feature>
<dbReference type="PANTHER" id="PTHR48051:SF1">
    <property type="entry name" value="RAS SUPPRESSOR PROTEIN 1"/>
    <property type="match status" value="1"/>
</dbReference>
<evidence type="ECO:0008006" key="8">
    <source>
        <dbReference type="Google" id="ProtNLM"/>
    </source>
</evidence>
<dbReference type="EMBL" id="GL945433">
    <property type="protein sequence ID" value="EGO25992.1"/>
    <property type="molecule type" value="Genomic_DNA"/>
</dbReference>
<dbReference type="Pfam" id="PF00560">
    <property type="entry name" value="LRR_1"/>
    <property type="match status" value="1"/>
</dbReference>
<dbReference type="SMART" id="SM00365">
    <property type="entry name" value="LRR_SD22"/>
    <property type="match status" value="3"/>
</dbReference>
<evidence type="ECO:0000256" key="2">
    <source>
        <dbReference type="ARBA" id="ARBA00022723"/>
    </source>
</evidence>
<feature type="region of interest" description="Disordered" evidence="4">
    <location>
        <begin position="907"/>
        <end position="928"/>
    </location>
</feature>
<dbReference type="OrthoDB" id="2021138at2759"/>
<dbReference type="InterPro" id="IPR003591">
    <property type="entry name" value="Leu-rich_rpt_typical-subtyp"/>
</dbReference>
<dbReference type="GeneID" id="18813374"/>
<dbReference type="GO" id="GO:0009190">
    <property type="term" value="P:cyclic nucleotide biosynthetic process"/>
    <property type="evidence" value="ECO:0007669"/>
    <property type="project" value="InterPro"/>
</dbReference>
<dbReference type="GO" id="GO:0035556">
    <property type="term" value="P:intracellular signal transduction"/>
    <property type="evidence" value="ECO:0007669"/>
    <property type="project" value="InterPro"/>
</dbReference>
<dbReference type="Gene3D" id="3.60.40.10">
    <property type="entry name" value="PPM-type phosphatase domain"/>
    <property type="match status" value="1"/>
</dbReference>
<dbReference type="InterPro" id="IPR036457">
    <property type="entry name" value="PPM-type-like_dom_sf"/>
</dbReference>
<dbReference type="SMART" id="SM00044">
    <property type="entry name" value="CYCc"/>
    <property type="match status" value="1"/>
</dbReference>
<dbReference type="SUPFAM" id="SSF52058">
    <property type="entry name" value="L domain-like"/>
    <property type="match status" value="3"/>
</dbReference>
<dbReference type="InterPro" id="IPR001054">
    <property type="entry name" value="A/G_cyclase"/>
</dbReference>
<dbReference type="PROSITE" id="PS50125">
    <property type="entry name" value="GUANYLATE_CYCLASE_2"/>
    <property type="match status" value="1"/>
</dbReference>
<feature type="compositionally biased region" description="Polar residues" evidence="4">
    <location>
        <begin position="185"/>
        <end position="198"/>
    </location>
</feature>
<dbReference type="Pfam" id="PF00211">
    <property type="entry name" value="Guanylate_cyc"/>
    <property type="match status" value="1"/>
</dbReference>
<dbReference type="Gene3D" id="3.30.70.1230">
    <property type="entry name" value="Nucleotide cyclase"/>
    <property type="match status" value="1"/>
</dbReference>
<dbReference type="SUPFAM" id="SSF55073">
    <property type="entry name" value="Nucleotide cyclase"/>
    <property type="match status" value="1"/>
</dbReference>
<dbReference type="PANTHER" id="PTHR48051">
    <property type="match status" value="1"/>
</dbReference>
<dbReference type="InterPro" id="IPR050216">
    <property type="entry name" value="LRR_domain-containing"/>
</dbReference>
<feature type="domain" description="Guanylate cyclase" evidence="5">
    <location>
        <begin position="1461"/>
        <end position="1597"/>
    </location>
</feature>
<dbReference type="KEGG" id="sla:SERLADRAFT_415332"/>
<accession>F8NV37</accession>
<dbReference type="RefSeq" id="XP_007318114.1">
    <property type="nucleotide sequence ID" value="XM_007318052.1"/>
</dbReference>
<evidence type="ECO:0000259" key="5">
    <source>
        <dbReference type="PROSITE" id="PS50125"/>
    </source>
</evidence>
<feature type="compositionally biased region" description="Low complexity" evidence="4">
    <location>
        <begin position="916"/>
        <end position="928"/>
    </location>
</feature>
<gene>
    <name evidence="7" type="ORF">SERLADRAFT_415332</name>
</gene>
<dbReference type="InterPro" id="IPR001611">
    <property type="entry name" value="Leu-rich_rpt"/>
</dbReference>
<dbReference type="SMART" id="SM00332">
    <property type="entry name" value="PP2Cc"/>
    <property type="match status" value="1"/>
</dbReference>
<dbReference type="InterPro" id="IPR032675">
    <property type="entry name" value="LRR_dom_sf"/>
</dbReference>
<feature type="domain" description="PPM-type phosphatase" evidence="6">
    <location>
        <begin position="1137"/>
        <end position="1413"/>
    </location>
</feature>
<dbReference type="GO" id="GO:0005737">
    <property type="term" value="C:cytoplasm"/>
    <property type="evidence" value="ECO:0007669"/>
    <property type="project" value="TreeGrafter"/>
</dbReference>
<dbReference type="HOGENOM" id="CLU_000430_1_1_1"/>
<dbReference type="InterPro" id="IPR055071">
    <property type="entry name" value="RA_PHLPP-like"/>
</dbReference>
<dbReference type="Gene3D" id="3.80.10.10">
    <property type="entry name" value="Ribonuclease Inhibitor"/>
    <property type="match status" value="4"/>
</dbReference>
<dbReference type="Pfam" id="PF00481">
    <property type="entry name" value="PP2C"/>
    <property type="match status" value="1"/>
</dbReference>
<dbReference type="SUPFAM" id="SSF81606">
    <property type="entry name" value="PP2C-like"/>
    <property type="match status" value="1"/>
</dbReference>
<dbReference type="SMART" id="SM00364">
    <property type="entry name" value="LRR_BAC"/>
    <property type="match status" value="12"/>
</dbReference>
<protein>
    <recommendedName>
        <fullName evidence="8">Adenylate cyclase</fullName>
    </recommendedName>
</protein>
<evidence type="ECO:0000313" key="7">
    <source>
        <dbReference type="EMBL" id="EGO25992.1"/>
    </source>
</evidence>
<dbReference type="CDD" id="cd07302">
    <property type="entry name" value="CHD"/>
    <property type="match status" value="1"/>
</dbReference>
<dbReference type="Pfam" id="PF13855">
    <property type="entry name" value="LRR_8"/>
    <property type="match status" value="2"/>
</dbReference>